<comment type="caution">
    <text evidence="1">The sequence shown here is derived from an EMBL/GenBank/DDBJ whole genome shotgun (WGS) entry which is preliminary data.</text>
</comment>
<proteinExistence type="predicted"/>
<reference evidence="1 2" key="1">
    <citation type="submission" date="2015-10" db="EMBL/GenBank/DDBJ databases">
        <title>Genome analyses suggest a sexual origin of heterokaryosis in a supposedly ancient asexual fungus.</title>
        <authorList>
            <person name="Ropars J."/>
            <person name="Sedzielewska K."/>
            <person name="Noel J."/>
            <person name="Charron P."/>
            <person name="Farinelli L."/>
            <person name="Marton T."/>
            <person name="Kruger M."/>
            <person name="Pelin A."/>
            <person name="Brachmann A."/>
            <person name="Corradi N."/>
        </authorList>
    </citation>
    <scope>NUCLEOTIDE SEQUENCE [LARGE SCALE GENOMIC DNA]</scope>
    <source>
        <strain evidence="1 2">A4</strain>
    </source>
</reference>
<protein>
    <submittedName>
        <fullName evidence="1">Uncharacterized protein</fullName>
    </submittedName>
</protein>
<gene>
    <name evidence="1" type="ORF">RhiirA4_473777</name>
</gene>
<dbReference type="VEuPathDB" id="FungiDB:RhiirFUN_017048"/>
<accession>A0A2I1H7D9</accession>
<evidence type="ECO:0000313" key="2">
    <source>
        <dbReference type="Proteomes" id="UP000234323"/>
    </source>
</evidence>
<dbReference type="EMBL" id="LLXI01001686">
    <property type="protein sequence ID" value="PKY54781.1"/>
    <property type="molecule type" value="Genomic_DNA"/>
</dbReference>
<organism evidence="1 2">
    <name type="scientific">Rhizophagus irregularis</name>
    <dbReference type="NCBI Taxonomy" id="588596"/>
    <lineage>
        <taxon>Eukaryota</taxon>
        <taxon>Fungi</taxon>
        <taxon>Fungi incertae sedis</taxon>
        <taxon>Mucoromycota</taxon>
        <taxon>Glomeromycotina</taxon>
        <taxon>Glomeromycetes</taxon>
        <taxon>Glomerales</taxon>
        <taxon>Glomeraceae</taxon>
        <taxon>Rhizophagus</taxon>
    </lineage>
</organism>
<keyword evidence="2" id="KW-1185">Reference proteome</keyword>
<sequence>MASRTGQKKFTDFLWKAVLDKRMMFQHDAQASTDMMSRHHADQITKYNIGFNSVSPSDTWALLVSSSDTWSLLGFGFRIIDFGWVLAFLGSYRYQLRFWALIDGFEAKASILGLWIASVLECSIGFQLPGIWESEPSEVY</sequence>
<dbReference type="AlphaFoldDB" id="A0A2I1H7D9"/>
<dbReference type="Proteomes" id="UP000234323">
    <property type="component" value="Unassembled WGS sequence"/>
</dbReference>
<evidence type="ECO:0000313" key="1">
    <source>
        <dbReference type="EMBL" id="PKY54781.1"/>
    </source>
</evidence>
<name>A0A2I1H7D9_9GLOM</name>